<evidence type="ECO:0000313" key="2">
    <source>
        <dbReference type="EMBL" id="MFC3195071.1"/>
    </source>
</evidence>
<dbReference type="InterPro" id="IPR036388">
    <property type="entry name" value="WH-like_DNA-bd_sf"/>
</dbReference>
<dbReference type="EMBL" id="JBHRTS010000006">
    <property type="protein sequence ID" value="MFC3195071.1"/>
    <property type="molecule type" value="Genomic_DNA"/>
</dbReference>
<dbReference type="Proteomes" id="UP001595533">
    <property type="component" value="Unassembled WGS sequence"/>
</dbReference>
<keyword evidence="3" id="KW-1185">Reference proteome</keyword>
<name>A0ABV7JEG3_9GAMM</name>
<comment type="caution">
    <text evidence="2">The sequence shown here is derived from an EMBL/GenBank/DDBJ whole genome shotgun (WGS) entry which is preliminary data.</text>
</comment>
<feature type="domain" description="RNA polymerase sigma-70 ECF-like HTH" evidence="1">
    <location>
        <begin position="5"/>
        <end position="176"/>
    </location>
</feature>
<gene>
    <name evidence="2" type="ORF">ACFODZ_12535</name>
</gene>
<evidence type="ECO:0000259" key="1">
    <source>
        <dbReference type="Pfam" id="PF07638"/>
    </source>
</evidence>
<sequence length="177" mass="20480">MDSAQLTQLLNNDQSALNDQQQQDIAAVYQRLKEIAKIQRIKIKGSSLNTTALVNEAWLKSQQNNKTFNDRNHFFAYSALAMRHILLNEAKKNRLLTFVDQPDELSQKVIKESDYLIDLENALTRLKAFNPSLEQVFTFKFFGDMEFSDIAEVMDVSERTVFRNWKKARAMLAVAMQ</sequence>
<evidence type="ECO:0000313" key="3">
    <source>
        <dbReference type="Proteomes" id="UP001595533"/>
    </source>
</evidence>
<dbReference type="InterPro" id="IPR053812">
    <property type="entry name" value="HTH_Sigma70_ECF-like"/>
</dbReference>
<dbReference type="Gene3D" id="1.10.10.10">
    <property type="entry name" value="Winged helix-like DNA-binding domain superfamily/Winged helix DNA-binding domain"/>
    <property type="match status" value="1"/>
</dbReference>
<dbReference type="RefSeq" id="WP_157892890.1">
    <property type="nucleotide sequence ID" value="NZ_JBHRTS010000006.1"/>
</dbReference>
<reference evidence="3" key="1">
    <citation type="journal article" date="2019" name="Int. J. Syst. Evol. Microbiol.">
        <title>The Global Catalogue of Microorganisms (GCM) 10K type strain sequencing project: providing services to taxonomists for standard genome sequencing and annotation.</title>
        <authorList>
            <consortium name="The Broad Institute Genomics Platform"/>
            <consortium name="The Broad Institute Genome Sequencing Center for Infectious Disease"/>
            <person name="Wu L."/>
            <person name="Ma J."/>
        </authorList>
    </citation>
    <scope>NUCLEOTIDE SEQUENCE [LARGE SCALE GENOMIC DNA]</scope>
    <source>
        <strain evidence="3">KCTC 42953</strain>
    </source>
</reference>
<dbReference type="SUPFAM" id="SSF88659">
    <property type="entry name" value="Sigma3 and sigma4 domains of RNA polymerase sigma factors"/>
    <property type="match status" value="1"/>
</dbReference>
<accession>A0ABV7JEG3</accession>
<organism evidence="2 3">
    <name type="scientific">Marinicella sediminis</name>
    <dbReference type="NCBI Taxonomy" id="1792834"/>
    <lineage>
        <taxon>Bacteria</taxon>
        <taxon>Pseudomonadati</taxon>
        <taxon>Pseudomonadota</taxon>
        <taxon>Gammaproteobacteria</taxon>
        <taxon>Lysobacterales</taxon>
        <taxon>Marinicellaceae</taxon>
        <taxon>Marinicella</taxon>
    </lineage>
</organism>
<proteinExistence type="predicted"/>
<dbReference type="Pfam" id="PF07638">
    <property type="entry name" value="Sigma70_ECF"/>
    <property type="match status" value="1"/>
</dbReference>
<protein>
    <submittedName>
        <fullName evidence="2">ECF-type sigma factor</fullName>
    </submittedName>
</protein>
<dbReference type="InterPro" id="IPR013324">
    <property type="entry name" value="RNA_pol_sigma_r3/r4-like"/>
</dbReference>